<dbReference type="STRING" id="181874.A0A409YYA2"/>
<dbReference type="Proteomes" id="UP000284842">
    <property type="component" value="Unassembled WGS sequence"/>
</dbReference>
<keyword evidence="3 5" id="KW-1133">Transmembrane helix</keyword>
<feature type="compositionally biased region" description="Basic and acidic residues" evidence="6">
    <location>
        <begin position="415"/>
        <end position="437"/>
    </location>
</feature>
<feature type="region of interest" description="Disordered" evidence="6">
    <location>
        <begin position="703"/>
        <end position="730"/>
    </location>
</feature>
<dbReference type="GO" id="GO:0005737">
    <property type="term" value="C:cytoplasm"/>
    <property type="evidence" value="ECO:0007669"/>
    <property type="project" value="TreeGrafter"/>
</dbReference>
<dbReference type="GO" id="GO:0016020">
    <property type="term" value="C:membrane"/>
    <property type="evidence" value="ECO:0007669"/>
    <property type="project" value="UniProtKB-SubCell"/>
</dbReference>
<feature type="region of interest" description="Disordered" evidence="6">
    <location>
        <begin position="631"/>
        <end position="657"/>
    </location>
</feature>
<evidence type="ECO:0000256" key="7">
    <source>
        <dbReference type="SAM" id="Phobius"/>
    </source>
</evidence>
<feature type="region of interest" description="Disordered" evidence="6">
    <location>
        <begin position="770"/>
        <end position="804"/>
    </location>
</feature>
<feature type="transmembrane region" description="Helical" evidence="7">
    <location>
        <begin position="65"/>
        <end position="89"/>
    </location>
</feature>
<feature type="domain" description="CNNM transmembrane" evidence="8">
    <location>
        <begin position="60"/>
        <end position="244"/>
    </location>
</feature>
<feature type="region of interest" description="Disordered" evidence="6">
    <location>
        <begin position="401"/>
        <end position="487"/>
    </location>
</feature>
<dbReference type="GO" id="GO:0030026">
    <property type="term" value="P:intracellular manganese ion homeostasis"/>
    <property type="evidence" value="ECO:0007669"/>
    <property type="project" value="TreeGrafter"/>
</dbReference>
<dbReference type="FunFam" id="3.10.580.10:FF:000053">
    <property type="entry name" value="Unplaced genomic scaffold supercont1.12, whole genome shotgun sequence"/>
    <property type="match status" value="1"/>
</dbReference>
<dbReference type="InterPro" id="IPR045095">
    <property type="entry name" value="ACDP"/>
</dbReference>
<dbReference type="InterPro" id="IPR046342">
    <property type="entry name" value="CBS_dom_sf"/>
</dbReference>
<evidence type="ECO:0000256" key="4">
    <source>
        <dbReference type="ARBA" id="ARBA00023136"/>
    </source>
</evidence>
<feature type="compositionally biased region" description="Low complexity" evidence="6">
    <location>
        <begin position="633"/>
        <end position="647"/>
    </location>
</feature>
<feature type="compositionally biased region" description="Basic and acidic residues" evidence="6">
    <location>
        <begin position="470"/>
        <end position="484"/>
    </location>
</feature>
<protein>
    <recommendedName>
        <fullName evidence="8">CNNM transmembrane domain-containing protein</fullName>
    </recommendedName>
</protein>
<dbReference type="PANTHER" id="PTHR12064">
    <property type="entry name" value="METAL TRANSPORTER CNNM"/>
    <property type="match status" value="1"/>
</dbReference>
<evidence type="ECO:0000256" key="3">
    <source>
        <dbReference type="ARBA" id="ARBA00022989"/>
    </source>
</evidence>
<organism evidence="9 10">
    <name type="scientific">Panaeolus cyanescens</name>
    <dbReference type="NCBI Taxonomy" id="181874"/>
    <lineage>
        <taxon>Eukaryota</taxon>
        <taxon>Fungi</taxon>
        <taxon>Dikarya</taxon>
        <taxon>Basidiomycota</taxon>
        <taxon>Agaricomycotina</taxon>
        <taxon>Agaricomycetes</taxon>
        <taxon>Agaricomycetidae</taxon>
        <taxon>Agaricales</taxon>
        <taxon>Agaricineae</taxon>
        <taxon>Galeropsidaceae</taxon>
        <taxon>Panaeolus</taxon>
    </lineage>
</organism>
<dbReference type="Pfam" id="PF01595">
    <property type="entry name" value="CNNM"/>
    <property type="match status" value="1"/>
</dbReference>
<dbReference type="GO" id="GO:0010960">
    <property type="term" value="P:magnesium ion homeostasis"/>
    <property type="evidence" value="ECO:0007669"/>
    <property type="project" value="InterPro"/>
</dbReference>
<gene>
    <name evidence="9" type="ORF">CVT24_002687</name>
</gene>
<dbReference type="SUPFAM" id="SSF54631">
    <property type="entry name" value="CBS-domain pair"/>
    <property type="match status" value="1"/>
</dbReference>
<comment type="subcellular location">
    <subcellularLocation>
        <location evidence="1">Membrane</location>
        <topology evidence="1">Multi-pass membrane protein</topology>
    </subcellularLocation>
</comment>
<evidence type="ECO:0000256" key="6">
    <source>
        <dbReference type="SAM" id="MobiDB-lite"/>
    </source>
</evidence>
<proteinExistence type="predicted"/>
<accession>A0A409YYA2</accession>
<dbReference type="InterPro" id="IPR044751">
    <property type="entry name" value="Ion_transp-like_CBS"/>
</dbReference>
<dbReference type="AlphaFoldDB" id="A0A409YYA2"/>
<feature type="transmembrane region" description="Helical" evidence="7">
    <location>
        <begin position="149"/>
        <end position="169"/>
    </location>
</feature>
<evidence type="ECO:0000313" key="9">
    <source>
        <dbReference type="EMBL" id="PPR07996.1"/>
    </source>
</evidence>
<keyword evidence="4 5" id="KW-0472">Membrane</keyword>
<dbReference type="PANTHER" id="PTHR12064:SF90">
    <property type="entry name" value="CNNM TRANSMEMBRANE DOMAIN-CONTAINING PROTEIN"/>
    <property type="match status" value="1"/>
</dbReference>
<feature type="region of interest" description="Disordered" evidence="6">
    <location>
        <begin position="555"/>
        <end position="618"/>
    </location>
</feature>
<evidence type="ECO:0000259" key="8">
    <source>
        <dbReference type="PROSITE" id="PS51846"/>
    </source>
</evidence>
<feature type="region of interest" description="Disordered" evidence="6">
    <location>
        <begin position="817"/>
        <end position="836"/>
    </location>
</feature>
<comment type="caution">
    <text evidence="9">The sequence shown here is derived from an EMBL/GenBank/DDBJ whole genome shotgun (WGS) entry which is preliminary data.</text>
</comment>
<dbReference type="InParanoid" id="A0A409YYA2"/>
<evidence type="ECO:0000313" key="10">
    <source>
        <dbReference type="Proteomes" id="UP000284842"/>
    </source>
</evidence>
<keyword evidence="2 5" id="KW-0812">Transmembrane</keyword>
<dbReference type="EMBL" id="NHTK01000200">
    <property type="protein sequence ID" value="PPR07996.1"/>
    <property type="molecule type" value="Genomic_DNA"/>
</dbReference>
<sequence>MVPVPITSRNSHLSRLLYILASLATQHASRFIHGRSGHNPTSDPLSEHMLYRRKSEFDPHEPKSIVFVVLIPVLVLMSGLFAGLTLGYMSLDETQLHVLSISGTPTQREYAKKIMPVRRNGHLLLVTLLLANMIVNETLPIIADPVLGGGAQSVVVSTVLIVIFSEIIPQSLFTRHGLFLGAKMAKVTTCLIYGLGIISWPVAKLLEFVLGPHHGIIYRRAELKELIAMHSSSATHGGDLKADTVTIIGAALDLQEKVVKQAMTPIDDVFMLSIDAKLDHALLKKICQTGHSRVPVYEEIDVAIPDNVREDPSEQTTKVKKIIGILLVKHCVLLDPKEATPLRKIPLNKVPFVPNNESLLGILDKFQEGRSHMAIVSRFSVEKAESVKLAVKRSLTQRLRERVGMGDSDSDSESDEGKTLSEKKRKKGGSDKDKDLEAGTDDGETIQIKDEKGELIIEEYEPNPLKRVPKREDVDVKKKDEGAGGKKTTILSGIPKMASGMTSMTHLEQAMPADAVLAKSGYKEFLQGVDPAIAPLGIITLEDVLEELIGEEIYDEFDPQGAQGDPYEIPLERKESRASRRSRRSSRSGSRAPSISAEQVHQPSPVQPKPSGGGILHMPTALKSIGFISRTKSAPPVAPNANASEPAKPAPETVNRQSVINEQGVVLGDLPRENIIVHAPAPRYSGDSRHDVGMMLDGGLVESPGQEPHTPMSLGAGGKSRSLPQTPAPASAVPVGVAVSREDTPSPTLEAVLLDRRRRMVAANLQSPLVASTTTPPPGGGGGVQARDFAAGPNPPSLTGGVPPVFSLAGSPVITTRASSRGGRFKSTPLDGGDHTGIVVAEQVGSSYRPIGGDEDGDGGLERIYRLTSEMVPDAGREKRDE</sequence>
<evidence type="ECO:0000256" key="2">
    <source>
        <dbReference type="ARBA" id="ARBA00022692"/>
    </source>
</evidence>
<dbReference type="InterPro" id="IPR002550">
    <property type="entry name" value="CNNM"/>
</dbReference>
<keyword evidence="10" id="KW-1185">Reference proteome</keyword>
<reference evidence="9 10" key="1">
    <citation type="journal article" date="2018" name="Evol. Lett.">
        <title>Horizontal gene cluster transfer increased hallucinogenic mushroom diversity.</title>
        <authorList>
            <person name="Reynolds H.T."/>
            <person name="Vijayakumar V."/>
            <person name="Gluck-Thaler E."/>
            <person name="Korotkin H.B."/>
            <person name="Matheny P.B."/>
            <person name="Slot J.C."/>
        </authorList>
    </citation>
    <scope>NUCLEOTIDE SEQUENCE [LARGE SCALE GENOMIC DNA]</scope>
    <source>
        <strain evidence="9 10">2629</strain>
    </source>
</reference>
<dbReference type="Gene3D" id="3.10.580.10">
    <property type="entry name" value="CBS-domain"/>
    <property type="match status" value="2"/>
</dbReference>
<feature type="transmembrane region" description="Helical" evidence="7">
    <location>
        <begin position="190"/>
        <end position="210"/>
    </location>
</feature>
<feature type="transmembrane region" description="Helical" evidence="7">
    <location>
        <begin position="122"/>
        <end position="143"/>
    </location>
</feature>
<evidence type="ECO:0000256" key="1">
    <source>
        <dbReference type="ARBA" id="ARBA00004141"/>
    </source>
</evidence>
<evidence type="ECO:0000256" key="5">
    <source>
        <dbReference type="PROSITE-ProRule" id="PRU01193"/>
    </source>
</evidence>
<dbReference type="OrthoDB" id="5353557at2759"/>
<feature type="compositionally biased region" description="Low complexity" evidence="6">
    <location>
        <begin position="587"/>
        <end position="597"/>
    </location>
</feature>
<dbReference type="PROSITE" id="PS51846">
    <property type="entry name" value="CNNM"/>
    <property type="match status" value="1"/>
</dbReference>
<dbReference type="CDD" id="cd04590">
    <property type="entry name" value="CBS_pair_CorC_HlyC_assoc"/>
    <property type="match status" value="1"/>
</dbReference>
<name>A0A409YYA2_9AGAR</name>